<sequence>MRTWGRITDQNGNKRWVVVESDVNGDFSYGWLTTLIQTLKLGLGESPFYANYGIPAQQCIVQQIYPDYYVNMVQQQFAGYFASLAITKVDGADNPTYNIDVVFYNGTSYRIDVAA</sequence>
<proteinExistence type="predicted"/>
<evidence type="ECO:0000313" key="2">
    <source>
        <dbReference type="Proteomes" id="UP000019439"/>
    </source>
</evidence>
<reference evidence="1 2" key="1">
    <citation type="journal article" date="2014" name="Genome Announc.">
        <title>Genome Sequence of Yersinia similis Y228T, a Member of the Yersinia pseudotuberculosis Complex.</title>
        <authorList>
            <person name="Sprague L.D."/>
            <person name="Neubauer H."/>
        </authorList>
    </citation>
    <scope>NUCLEOTIDE SEQUENCE [LARGE SCALE GENOMIC DNA]</scope>
    <source>
        <strain evidence="1 2">228</strain>
    </source>
</reference>
<protein>
    <recommendedName>
        <fullName evidence="3">Bacteriophage protein</fullName>
    </recommendedName>
</protein>
<accession>A0ABN4CTN6</accession>
<gene>
    <name evidence="1" type="ORF">BF17_21390</name>
</gene>
<organism evidence="1 2">
    <name type="scientific">Yersinia similis</name>
    <dbReference type="NCBI Taxonomy" id="367190"/>
    <lineage>
        <taxon>Bacteria</taxon>
        <taxon>Pseudomonadati</taxon>
        <taxon>Pseudomonadota</taxon>
        <taxon>Gammaproteobacteria</taxon>
        <taxon>Enterobacterales</taxon>
        <taxon>Yersiniaceae</taxon>
        <taxon>Yersinia</taxon>
    </lineage>
</organism>
<name>A0ABN4CTN6_9GAMM</name>
<evidence type="ECO:0008006" key="3">
    <source>
        <dbReference type="Google" id="ProtNLM"/>
    </source>
</evidence>
<dbReference type="Proteomes" id="UP000019439">
    <property type="component" value="Chromosome"/>
</dbReference>
<dbReference type="GeneID" id="96665918"/>
<evidence type="ECO:0000313" key="1">
    <source>
        <dbReference type="EMBL" id="AHK21536.1"/>
    </source>
</evidence>
<dbReference type="EMBL" id="CP007230">
    <property type="protein sequence ID" value="AHK21536.1"/>
    <property type="molecule type" value="Genomic_DNA"/>
</dbReference>
<dbReference type="RefSeq" id="WP_025384152.1">
    <property type="nucleotide sequence ID" value="NZ_CABIHS010000287.1"/>
</dbReference>
<keyword evidence="2" id="KW-1185">Reference proteome</keyword>